<accession>A0A0F9T009</accession>
<dbReference type="AlphaFoldDB" id="A0A0F9T009"/>
<evidence type="ECO:0000313" key="1">
    <source>
        <dbReference type="EMBL" id="KKN34808.1"/>
    </source>
</evidence>
<protein>
    <submittedName>
        <fullName evidence="1">Uncharacterized protein</fullName>
    </submittedName>
</protein>
<gene>
    <name evidence="1" type="ORF">LCGC14_0789880</name>
</gene>
<comment type="caution">
    <text evidence="1">The sequence shown here is derived from an EMBL/GenBank/DDBJ whole genome shotgun (WGS) entry which is preliminary data.</text>
</comment>
<proteinExistence type="predicted"/>
<sequence length="75" mass="8402">MATCGCNRRYNEPCREAQRLYRLHLVAFRAAGHDWNTYGGDEMKAYLLHRQAAGSVFPYLRPEVAAIMAGAALEA</sequence>
<dbReference type="EMBL" id="LAZR01002082">
    <property type="protein sequence ID" value="KKN34808.1"/>
    <property type="molecule type" value="Genomic_DNA"/>
</dbReference>
<organism evidence="1">
    <name type="scientific">marine sediment metagenome</name>
    <dbReference type="NCBI Taxonomy" id="412755"/>
    <lineage>
        <taxon>unclassified sequences</taxon>
        <taxon>metagenomes</taxon>
        <taxon>ecological metagenomes</taxon>
    </lineage>
</organism>
<reference evidence="1" key="1">
    <citation type="journal article" date="2015" name="Nature">
        <title>Complex archaea that bridge the gap between prokaryotes and eukaryotes.</title>
        <authorList>
            <person name="Spang A."/>
            <person name="Saw J.H."/>
            <person name="Jorgensen S.L."/>
            <person name="Zaremba-Niedzwiedzka K."/>
            <person name="Martijn J."/>
            <person name="Lind A.E."/>
            <person name="van Eijk R."/>
            <person name="Schleper C."/>
            <person name="Guy L."/>
            <person name="Ettema T.J."/>
        </authorList>
    </citation>
    <scope>NUCLEOTIDE SEQUENCE</scope>
</reference>
<name>A0A0F9T009_9ZZZZ</name>